<dbReference type="GO" id="GO:0009055">
    <property type="term" value="F:electron transfer activity"/>
    <property type="evidence" value="ECO:0007669"/>
    <property type="project" value="InterPro"/>
</dbReference>
<dbReference type="PROSITE" id="PS51379">
    <property type="entry name" value="4FE4S_FER_2"/>
    <property type="match status" value="1"/>
</dbReference>
<dbReference type="InterPro" id="IPR017900">
    <property type="entry name" value="4Fe4S_Fe_S_CS"/>
</dbReference>
<evidence type="ECO:0000313" key="5">
    <source>
        <dbReference type="EMBL" id="KKL68943.1"/>
    </source>
</evidence>
<dbReference type="GO" id="GO:0051536">
    <property type="term" value="F:iron-sulfur cluster binding"/>
    <property type="evidence" value="ECO:0007669"/>
    <property type="project" value="UniProtKB-KW"/>
</dbReference>
<dbReference type="InterPro" id="IPR017896">
    <property type="entry name" value="4Fe4S_Fe-S-bd"/>
</dbReference>
<accession>A0A0F9E4M5</accession>
<dbReference type="EMBL" id="LAZR01026378">
    <property type="protein sequence ID" value="KKL68943.1"/>
    <property type="molecule type" value="Genomic_DNA"/>
</dbReference>
<dbReference type="PRINTS" id="PR00352">
    <property type="entry name" value="3FE4SFRDOXIN"/>
</dbReference>
<sequence length="58" mass="6185">MKLVIDEELCEGCESCVEVCPDAIEMQGEKAVVTSDDCSNCDCEEAVGICPVEAISIE</sequence>
<evidence type="ECO:0000259" key="4">
    <source>
        <dbReference type="PROSITE" id="PS51379"/>
    </source>
</evidence>
<keyword evidence="2" id="KW-0408">Iron</keyword>
<evidence type="ECO:0000256" key="2">
    <source>
        <dbReference type="ARBA" id="ARBA00023004"/>
    </source>
</evidence>
<protein>
    <recommendedName>
        <fullName evidence="4">4Fe-4S ferredoxin-type domain-containing protein</fullName>
    </recommendedName>
</protein>
<keyword evidence="1" id="KW-0479">Metal-binding</keyword>
<dbReference type="AlphaFoldDB" id="A0A0F9E4M5"/>
<feature type="domain" description="4Fe-4S ferredoxin-type" evidence="4">
    <location>
        <begin position="1"/>
        <end position="29"/>
    </location>
</feature>
<evidence type="ECO:0000256" key="1">
    <source>
        <dbReference type="ARBA" id="ARBA00022723"/>
    </source>
</evidence>
<dbReference type="PROSITE" id="PS00198">
    <property type="entry name" value="4FE4S_FER_1"/>
    <property type="match status" value="1"/>
</dbReference>
<dbReference type="Pfam" id="PF00037">
    <property type="entry name" value="Fer4"/>
    <property type="match status" value="1"/>
</dbReference>
<name>A0A0F9E4M5_9ZZZZ</name>
<dbReference type="Gene3D" id="3.30.70.20">
    <property type="match status" value="1"/>
</dbReference>
<gene>
    <name evidence="5" type="ORF">LCGC14_2119900</name>
</gene>
<reference evidence="5" key="1">
    <citation type="journal article" date="2015" name="Nature">
        <title>Complex archaea that bridge the gap between prokaryotes and eukaryotes.</title>
        <authorList>
            <person name="Spang A."/>
            <person name="Saw J.H."/>
            <person name="Jorgensen S.L."/>
            <person name="Zaremba-Niedzwiedzka K."/>
            <person name="Martijn J."/>
            <person name="Lind A.E."/>
            <person name="van Eijk R."/>
            <person name="Schleper C."/>
            <person name="Guy L."/>
            <person name="Ettema T.J."/>
        </authorList>
    </citation>
    <scope>NUCLEOTIDE SEQUENCE</scope>
</reference>
<organism evidence="5">
    <name type="scientific">marine sediment metagenome</name>
    <dbReference type="NCBI Taxonomy" id="412755"/>
    <lineage>
        <taxon>unclassified sequences</taxon>
        <taxon>metagenomes</taxon>
        <taxon>ecological metagenomes</taxon>
    </lineage>
</organism>
<dbReference type="InterPro" id="IPR001080">
    <property type="entry name" value="3Fe4S_ferredoxin"/>
</dbReference>
<dbReference type="GO" id="GO:0005506">
    <property type="term" value="F:iron ion binding"/>
    <property type="evidence" value="ECO:0007669"/>
    <property type="project" value="InterPro"/>
</dbReference>
<proteinExistence type="predicted"/>
<dbReference type="SUPFAM" id="SSF54862">
    <property type="entry name" value="4Fe-4S ferredoxins"/>
    <property type="match status" value="1"/>
</dbReference>
<keyword evidence="3" id="KW-0411">Iron-sulfur</keyword>
<comment type="caution">
    <text evidence="5">The sequence shown here is derived from an EMBL/GenBank/DDBJ whole genome shotgun (WGS) entry which is preliminary data.</text>
</comment>
<evidence type="ECO:0000256" key="3">
    <source>
        <dbReference type="ARBA" id="ARBA00023014"/>
    </source>
</evidence>